<sequence>MDGNASTNLIAETGCFGNTKLVFGANNTVVLYAEEFTFDATAEDLTCEIQPAQNGTYVQDGNTVAVTVGEYVVEFTKSGNTMTASEVDEEWGNTTTVFTKQ</sequence>
<proteinExistence type="predicted"/>
<accession>A0A0M8MKI0</accession>
<gene>
    <name evidence="1" type="ORF">AM493_17895</name>
</gene>
<keyword evidence="2" id="KW-1185">Reference proteome</keyword>
<evidence type="ECO:0000313" key="2">
    <source>
        <dbReference type="Proteomes" id="UP000037755"/>
    </source>
</evidence>
<dbReference type="PATRIC" id="fig|1202724.3.peg.3717"/>
<dbReference type="EMBL" id="LIYD01000005">
    <property type="protein sequence ID" value="KOS07707.1"/>
    <property type="molecule type" value="Genomic_DNA"/>
</dbReference>
<comment type="caution">
    <text evidence="1">The sequence shown here is derived from an EMBL/GenBank/DDBJ whole genome shotgun (WGS) entry which is preliminary data.</text>
</comment>
<evidence type="ECO:0008006" key="3">
    <source>
        <dbReference type="Google" id="ProtNLM"/>
    </source>
</evidence>
<name>A0A0M8MKI0_9FLAO</name>
<dbReference type="Proteomes" id="UP000037755">
    <property type="component" value="Unassembled WGS sequence"/>
</dbReference>
<protein>
    <recommendedName>
        <fullName evidence="3">Lipocalin-like domain-containing protein</fullName>
    </recommendedName>
</protein>
<reference evidence="1 2" key="1">
    <citation type="submission" date="2015-08" db="EMBL/GenBank/DDBJ databases">
        <title>Whole genome sequence of Flavobacterium akiainvivens IK-1T, from decaying Wikstroemia oahuensis, an endemic Hawaiian shrub.</title>
        <authorList>
            <person name="Wan X."/>
            <person name="Hou S."/>
            <person name="Saito J."/>
            <person name="Donachie S."/>
        </authorList>
    </citation>
    <scope>NUCLEOTIDE SEQUENCE [LARGE SCALE GENOMIC DNA]</scope>
    <source>
        <strain evidence="1 2">IK-1</strain>
    </source>
</reference>
<organism evidence="1 2">
    <name type="scientific">Flavobacterium akiainvivens</name>
    <dbReference type="NCBI Taxonomy" id="1202724"/>
    <lineage>
        <taxon>Bacteria</taxon>
        <taxon>Pseudomonadati</taxon>
        <taxon>Bacteroidota</taxon>
        <taxon>Flavobacteriia</taxon>
        <taxon>Flavobacteriales</taxon>
        <taxon>Flavobacteriaceae</taxon>
        <taxon>Flavobacterium</taxon>
    </lineage>
</organism>
<dbReference type="AlphaFoldDB" id="A0A0M8MKI0"/>
<evidence type="ECO:0000313" key="1">
    <source>
        <dbReference type="EMBL" id="KOS07707.1"/>
    </source>
</evidence>